<dbReference type="Proteomes" id="UP000014174">
    <property type="component" value="Unassembled WGS sequence"/>
</dbReference>
<gene>
    <name evidence="1" type="ORF">ADIARSV_1272</name>
</gene>
<accession>R9H320</accession>
<evidence type="ECO:0000313" key="1">
    <source>
        <dbReference type="EMBL" id="EOR95589.1"/>
    </source>
</evidence>
<sequence length="51" mass="5555">MTPAIINTIKNRTTLYISGPASTNYASDYLNEESALHQFLPSEEQILAAGV</sequence>
<comment type="caution">
    <text evidence="1">The sequence shown here is derived from an EMBL/GenBank/DDBJ whole genome shotgun (WGS) entry which is preliminary data.</text>
</comment>
<dbReference type="EMBL" id="AQPN01000047">
    <property type="protein sequence ID" value="EOR95589.1"/>
    <property type="molecule type" value="Genomic_DNA"/>
</dbReference>
<evidence type="ECO:0000313" key="2">
    <source>
        <dbReference type="Proteomes" id="UP000014174"/>
    </source>
</evidence>
<dbReference type="AlphaFoldDB" id="R9H320"/>
<proteinExistence type="predicted"/>
<keyword evidence="2" id="KW-1185">Reference proteome</keyword>
<reference evidence="1 2" key="1">
    <citation type="journal article" date="2013" name="Genome Announc.">
        <title>Draft Genome Sequence of Arcticibacter svalbardensis Strain MN12-7T, a Member of the Family Sphingobacteriaceae Isolated from an Arctic Soil Sample.</title>
        <authorList>
            <person name="Shivaji S."/>
            <person name="Ara S."/>
            <person name="Prasad S."/>
            <person name="Manasa B.P."/>
            <person name="Begum Z."/>
            <person name="Singh A."/>
            <person name="Kumar Pinnaka A."/>
        </authorList>
    </citation>
    <scope>NUCLEOTIDE SEQUENCE [LARGE SCALE GENOMIC DNA]</scope>
    <source>
        <strain evidence="1 2">MN12-7</strain>
    </source>
</reference>
<protein>
    <submittedName>
        <fullName evidence="1">Uncharacterized protein</fullName>
    </submittedName>
</protein>
<name>R9H320_9SPHI</name>
<organism evidence="1 2">
    <name type="scientific">Arcticibacter svalbardensis MN12-7</name>
    <dbReference type="NCBI Taxonomy" id="1150600"/>
    <lineage>
        <taxon>Bacteria</taxon>
        <taxon>Pseudomonadati</taxon>
        <taxon>Bacteroidota</taxon>
        <taxon>Sphingobacteriia</taxon>
        <taxon>Sphingobacteriales</taxon>
        <taxon>Sphingobacteriaceae</taxon>
        <taxon>Arcticibacter</taxon>
    </lineage>
</organism>